<dbReference type="Proteomes" id="UP001281761">
    <property type="component" value="Unassembled WGS sequence"/>
</dbReference>
<feature type="compositionally biased region" description="Basic residues" evidence="1">
    <location>
        <begin position="166"/>
        <end position="177"/>
    </location>
</feature>
<evidence type="ECO:0000313" key="3">
    <source>
        <dbReference type="Proteomes" id="UP001281761"/>
    </source>
</evidence>
<feature type="compositionally biased region" description="Low complexity" evidence="1">
    <location>
        <begin position="117"/>
        <end position="128"/>
    </location>
</feature>
<feature type="compositionally biased region" description="Pro residues" evidence="1">
    <location>
        <begin position="363"/>
        <end position="373"/>
    </location>
</feature>
<feature type="compositionally biased region" description="Polar residues" evidence="1">
    <location>
        <begin position="393"/>
        <end position="410"/>
    </location>
</feature>
<sequence>MQSANDSSQQDPSHGSSDSEVLDSPLILHPDRVLRRNKHPVQKGQNSRESRNKHRHHHHSAKTDRHRRSNSSSSSPSEASYIQKKKWEHPKKSSQKSSKKRRHESERRRAIEEVMESTSSSSDSTSGSIPIRKEKRRHADKSLKRRSRTSKHKTKPKKTSVDEHRKKLVRQRSKNRHYHGDDELLVKLEKLQKLDRENETISSERDIVAHKTSLLKKLKERDHKFNKTWLESVASNHRRDRLSARTAITKSLFNIDQTIIISVSDGQLVTTLRNRALATATESSLTTVALLIDLHRQMEQLLPRNNILDTIEECIILSADSATRSNLAAYFTDNTAVDFAKRLEISLPFNPNGSCAQQVFPPHSSPTPSPAPFVPQHSSQVFAQRGTGVPPAKSNTPRFNKPRPNTQSGR</sequence>
<feature type="compositionally biased region" description="Basic residues" evidence="1">
    <location>
        <begin position="133"/>
        <end position="158"/>
    </location>
</feature>
<accession>A0ABQ9XPS2</accession>
<evidence type="ECO:0000256" key="1">
    <source>
        <dbReference type="SAM" id="MobiDB-lite"/>
    </source>
</evidence>
<dbReference type="EMBL" id="JARBJD010000078">
    <property type="protein sequence ID" value="KAK2954426.1"/>
    <property type="molecule type" value="Genomic_DNA"/>
</dbReference>
<name>A0ABQ9XPS2_9EUKA</name>
<feature type="region of interest" description="Disordered" evidence="1">
    <location>
        <begin position="356"/>
        <end position="410"/>
    </location>
</feature>
<feature type="region of interest" description="Disordered" evidence="1">
    <location>
        <begin position="1"/>
        <end position="181"/>
    </location>
</feature>
<organism evidence="2 3">
    <name type="scientific">Blattamonas nauphoetae</name>
    <dbReference type="NCBI Taxonomy" id="2049346"/>
    <lineage>
        <taxon>Eukaryota</taxon>
        <taxon>Metamonada</taxon>
        <taxon>Preaxostyla</taxon>
        <taxon>Oxymonadida</taxon>
        <taxon>Blattamonas</taxon>
    </lineage>
</organism>
<gene>
    <name evidence="2" type="ORF">BLNAU_10594</name>
</gene>
<feature type="compositionally biased region" description="Polar residues" evidence="1">
    <location>
        <begin position="1"/>
        <end position="19"/>
    </location>
</feature>
<feature type="compositionally biased region" description="Basic and acidic residues" evidence="1">
    <location>
        <begin position="103"/>
        <end position="112"/>
    </location>
</feature>
<comment type="caution">
    <text evidence="2">The sequence shown here is derived from an EMBL/GenBank/DDBJ whole genome shotgun (WGS) entry which is preliminary data.</text>
</comment>
<keyword evidence="3" id="KW-1185">Reference proteome</keyword>
<proteinExistence type="predicted"/>
<feature type="compositionally biased region" description="Low complexity" evidence="1">
    <location>
        <begin position="70"/>
        <end position="80"/>
    </location>
</feature>
<evidence type="ECO:0000313" key="2">
    <source>
        <dbReference type="EMBL" id="KAK2954426.1"/>
    </source>
</evidence>
<feature type="compositionally biased region" description="Basic residues" evidence="1">
    <location>
        <begin position="83"/>
        <end position="102"/>
    </location>
</feature>
<reference evidence="2 3" key="1">
    <citation type="journal article" date="2022" name="bioRxiv">
        <title>Genomics of Preaxostyla Flagellates Illuminates Evolutionary Transitions and the Path Towards Mitochondrial Loss.</title>
        <authorList>
            <person name="Novak L.V.F."/>
            <person name="Treitli S.C."/>
            <person name="Pyrih J."/>
            <person name="Halakuc P."/>
            <person name="Pipaliya S.V."/>
            <person name="Vacek V."/>
            <person name="Brzon O."/>
            <person name="Soukal P."/>
            <person name="Eme L."/>
            <person name="Dacks J.B."/>
            <person name="Karnkowska A."/>
            <person name="Elias M."/>
            <person name="Hampl V."/>
        </authorList>
    </citation>
    <scope>NUCLEOTIDE SEQUENCE [LARGE SCALE GENOMIC DNA]</scope>
    <source>
        <strain evidence="2">NAU3</strain>
        <tissue evidence="2">Gut</tissue>
    </source>
</reference>
<protein>
    <submittedName>
        <fullName evidence="2">Uncharacterized protein</fullName>
    </submittedName>
</protein>
<feature type="compositionally biased region" description="Basic residues" evidence="1">
    <location>
        <begin position="51"/>
        <end position="69"/>
    </location>
</feature>